<dbReference type="EMBL" id="KL367475">
    <property type="protein sequence ID" value="KFD72905.1"/>
    <property type="molecule type" value="Genomic_DNA"/>
</dbReference>
<name>A0A085MNT6_9BILA</name>
<gene>
    <name evidence="1" type="ORF">M513_00045</name>
    <name evidence="2" type="ORF">M514_00045</name>
</gene>
<dbReference type="Proteomes" id="UP000030764">
    <property type="component" value="Unassembled WGS sequence"/>
</dbReference>
<dbReference type="AlphaFoldDB" id="A0A085MNT6"/>
<evidence type="ECO:0000313" key="2">
    <source>
        <dbReference type="EMBL" id="KFD72905.1"/>
    </source>
</evidence>
<accession>A0A085MNT6</accession>
<protein>
    <submittedName>
        <fullName evidence="1">Uncharacterized protein</fullName>
    </submittedName>
</protein>
<dbReference type="Proteomes" id="UP000030758">
    <property type="component" value="Unassembled WGS sequence"/>
</dbReference>
<evidence type="ECO:0000313" key="1">
    <source>
        <dbReference type="EMBL" id="KFD58882.1"/>
    </source>
</evidence>
<organism evidence="1 3">
    <name type="scientific">Trichuris suis</name>
    <name type="common">pig whipworm</name>
    <dbReference type="NCBI Taxonomy" id="68888"/>
    <lineage>
        <taxon>Eukaryota</taxon>
        <taxon>Metazoa</taxon>
        <taxon>Ecdysozoa</taxon>
        <taxon>Nematoda</taxon>
        <taxon>Enoplea</taxon>
        <taxon>Dorylaimia</taxon>
        <taxon>Trichinellida</taxon>
        <taxon>Trichuridae</taxon>
        <taxon>Trichuris</taxon>
    </lineage>
</organism>
<proteinExistence type="predicted"/>
<evidence type="ECO:0000313" key="3">
    <source>
        <dbReference type="Proteomes" id="UP000030764"/>
    </source>
</evidence>
<sequence length="106" mass="11731">MESHALYFLEVIIIALLDNPSSPWCFLQGEVCSAKLANRMSQRKRGIAHATRVIDLRFAARSVLSFSRCALCVYDNGQEGTAADRLLPLLNPAQAEAHWFASTDGH</sequence>
<reference evidence="1 3" key="1">
    <citation type="journal article" date="2014" name="Nat. Genet.">
        <title>Genome and transcriptome of the porcine whipworm Trichuris suis.</title>
        <authorList>
            <person name="Jex A.R."/>
            <person name="Nejsum P."/>
            <person name="Schwarz E.M."/>
            <person name="Hu L."/>
            <person name="Young N.D."/>
            <person name="Hall R.S."/>
            <person name="Korhonen P.K."/>
            <person name="Liao S."/>
            <person name="Thamsborg S."/>
            <person name="Xia J."/>
            <person name="Xu P."/>
            <person name="Wang S."/>
            <person name="Scheerlinck J.P."/>
            <person name="Hofmann A."/>
            <person name="Sternberg P.W."/>
            <person name="Wang J."/>
            <person name="Gasser R.B."/>
        </authorList>
    </citation>
    <scope>NUCLEOTIDE SEQUENCE [LARGE SCALE GENOMIC DNA]</scope>
    <source>
        <strain evidence="2">DCEP-RM93F</strain>
        <strain evidence="1">DCEP-RM93M</strain>
    </source>
</reference>
<keyword evidence="3" id="KW-1185">Reference proteome</keyword>
<dbReference type="EMBL" id="KL363182">
    <property type="protein sequence ID" value="KFD58882.1"/>
    <property type="molecule type" value="Genomic_DNA"/>
</dbReference>